<dbReference type="eggNOG" id="KOG1995">
    <property type="taxonomic scope" value="Eukaryota"/>
</dbReference>
<feature type="compositionally biased region" description="Basic and acidic residues" evidence="9">
    <location>
        <begin position="213"/>
        <end position="227"/>
    </location>
</feature>
<feature type="region of interest" description="Disordered" evidence="9">
    <location>
        <begin position="53"/>
        <end position="265"/>
    </location>
</feature>
<dbReference type="GO" id="GO:0003723">
    <property type="term" value="F:RNA binding"/>
    <property type="evidence" value="ECO:0007669"/>
    <property type="project" value="UniProtKB-KW"/>
</dbReference>
<dbReference type="PANTHER" id="PTHR12999:SF17">
    <property type="entry name" value="ZINC FINGER RAN-BINDING DOMAIN-CONTAINING PROTEIN 2"/>
    <property type="match status" value="1"/>
</dbReference>
<evidence type="ECO:0000256" key="2">
    <source>
        <dbReference type="ARBA" id="ARBA00022723"/>
    </source>
</evidence>
<dbReference type="SMART" id="SM00547">
    <property type="entry name" value="ZnF_RBZ"/>
    <property type="match status" value="1"/>
</dbReference>
<evidence type="ECO:0000259" key="10">
    <source>
        <dbReference type="PROSITE" id="PS50199"/>
    </source>
</evidence>
<evidence type="ECO:0000256" key="5">
    <source>
        <dbReference type="ARBA" id="ARBA00022833"/>
    </source>
</evidence>
<protein>
    <recommendedName>
        <fullName evidence="10">RanBP2-type domain-containing protein</fullName>
    </recommendedName>
</protein>
<dbReference type="InterPro" id="IPR001876">
    <property type="entry name" value="Znf_RanBP2"/>
</dbReference>
<evidence type="ECO:0000256" key="9">
    <source>
        <dbReference type="SAM" id="MobiDB-lite"/>
    </source>
</evidence>
<keyword evidence="5" id="KW-0862">Zinc</keyword>
<dbReference type="RefSeq" id="XP_016611490.1">
    <property type="nucleotide sequence ID" value="XM_016749261.1"/>
</dbReference>
<keyword evidence="4 8" id="KW-0863">Zinc-finger</keyword>
<dbReference type="OMA" id="CNICHAP"/>
<evidence type="ECO:0000256" key="4">
    <source>
        <dbReference type="ARBA" id="ARBA00022771"/>
    </source>
</evidence>
<organism evidence="11 12">
    <name type="scientific">Spizellomyces punctatus (strain DAOM BR117)</name>
    <dbReference type="NCBI Taxonomy" id="645134"/>
    <lineage>
        <taxon>Eukaryota</taxon>
        <taxon>Fungi</taxon>
        <taxon>Fungi incertae sedis</taxon>
        <taxon>Chytridiomycota</taxon>
        <taxon>Chytridiomycota incertae sedis</taxon>
        <taxon>Chytridiomycetes</taxon>
        <taxon>Spizellomycetales</taxon>
        <taxon>Spizellomycetaceae</taxon>
        <taxon>Spizellomyces</taxon>
    </lineage>
</organism>
<dbReference type="AlphaFoldDB" id="A0A0L0HPU6"/>
<feature type="compositionally biased region" description="Polar residues" evidence="9">
    <location>
        <begin position="165"/>
        <end position="175"/>
    </location>
</feature>
<dbReference type="Gene3D" id="4.10.1060.10">
    <property type="entry name" value="Zinc finger, RanBP2-type"/>
    <property type="match status" value="1"/>
</dbReference>
<evidence type="ECO:0000256" key="8">
    <source>
        <dbReference type="PROSITE-ProRule" id="PRU00322"/>
    </source>
</evidence>
<feature type="non-terminal residue" evidence="11">
    <location>
        <position position="1"/>
    </location>
</feature>
<dbReference type="FunFam" id="4.10.1060.10:FF:000004">
    <property type="entry name" value="Zinc finger Ran-binding domain-containing protein 2"/>
    <property type="match status" value="1"/>
</dbReference>
<keyword evidence="7" id="KW-0539">Nucleus</keyword>
<gene>
    <name evidence="11" type="ORF">SPPG_00934</name>
</gene>
<dbReference type="GO" id="GO:0005634">
    <property type="term" value="C:nucleus"/>
    <property type="evidence" value="ECO:0007669"/>
    <property type="project" value="UniProtKB-SubCell"/>
</dbReference>
<dbReference type="STRING" id="645134.A0A0L0HPU6"/>
<keyword evidence="2" id="KW-0479">Metal-binding</keyword>
<dbReference type="EMBL" id="KQ257451">
    <property type="protein sequence ID" value="KND03451.1"/>
    <property type="molecule type" value="Genomic_DNA"/>
</dbReference>
<feature type="compositionally biased region" description="Basic and acidic residues" evidence="9">
    <location>
        <begin position="176"/>
        <end position="199"/>
    </location>
</feature>
<dbReference type="GeneID" id="27684632"/>
<keyword evidence="3" id="KW-0677">Repeat</keyword>
<evidence type="ECO:0000256" key="6">
    <source>
        <dbReference type="ARBA" id="ARBA00022884"/>
    </source>
</evidence>
<evidence type="ECO:0000256" key="7">
    <source>
        <dbReference type="ARBA" id="ARBA00023242"/>
    </source>
</evidence>
<keyword evidence="6" id="KW-0694">RNA-binding</keyword>
<dbReference type="OrthoDB" id="1878647at2759"/>
<evidence type="ECO:0000313" key="11">
    <source>
        <dbReference type="EMBL" id="KND03451.1"/>
    </source>
</evidence>
<feature type="compositionally biased region" description="Basic and acidic residues" evidence="9">
    <location>
        <begin position="66"/>
        <end position="90"/>
    </location>
</feature>
<accession>A0A0L0HPU6</accession>
<dbReference type="Pfam" id="PF00641">
    <property type="entry name" value="Zn_ribbon_RanBP"/>
    <property type="match status" value="1"/>
</dbReference>
<dbReference type="PROSITE" id="PS50199">
    <property type="entry name" value="ZF_RANBP2_2"/>
    <property type="match status" value="1"/>
</dbReference>
<feature type="compositionally biased region" description="Basic and acidic residues" evidence="9">
    <location>
        <begin position="123"/>
        <end position="136"/>
    </location>
</feature>
<evidence type="ECO:0000256" key="1">
    <source>
        <dbReference type="ARBA" id="ARBA00004123"/>
    </source>
</evidence>
<sequence>MPPQRGKSGAGRPDQADEIGSEAAKKYNGLFSEKDWKCKLCSNINWARRNVCNQCQSPKPGSGTDAQREGHGGGFFDREAEIEYRETRYQDDDEYDDFGRLKKKKRNGSGQEGSAEPVSRPRMAAEADQKVEKQDRDDDDDDDGDGDDGKWDAWADILGDDTKTESVGTKATSVASEEKTYAAKLERDRSPQRDRDYRYRDRRRSRSRSRSRTRSDHGERRGYERRSRSPRYRNGPRGERSYSREEDRGYRRVSRSRSRDRYRRR</sequence>
<evidence type="ECO:0000256" key="3">
    <source>
        <dbReference type="ARBA" id="ARBA00022737"/>
    </source>
</evidence>
<dbReference type="InParanoid" id="A0A0L0HPU6"/>
<dbReference type="PANTHER" id="PTHR12999">
    <property type="entry name" value="ZINC FINGER RAN-BINDING DOMAIN-CONTAINING PROTEIN 2 ZRANB2-RELATED"/>
    <property type="match status" value="1"/>
</dbReference>
<dbReference type="VEuPathDB" id="FungiDB:SPPG_00934"/>
<dbReference type="GO" id="GO:0008270">
    <property type="term" value="F:zinc ion binding"/>
    <property type="evidence" value="ECO:0007669"/>
    <property type="project" value="UniProtKB-KW"/>
</dbReference>
<feature type="compositionally biased region" description="Basic residues" evidence="9">
    <location>
        <begin position="251"/>
        <end position="265"/>
    </location>
</feature>
<evidence type="ECO:0000313" key="12">
    <source>
        <dbReference type="Proteomes" id="UP000053201"/>
    </source>
</evidence>
<proteinExistence type="predicted"/>
<feature type="compositionally biased region" description="Acidic residues" evidence="9">
    <location>
        <begin position="137"/>
        <end position="146"/>
    </location>
</feature>
<feature type="compositionally biased region" description="Basic and acidic residues" evidence="9">
    <location>
        <begin position="236"/>
        <end position="250"/>
    </location>
</feature>
<dbReference type="InterPro" id="IPR036443">
    <property type="entry name" value="Znf_RanBP2_sf"/>
</dbReference>
<reference evidence="11 12" key="1">
    <citation type="submission" date="2009-08" db="EMBL/GenBank/DDBJ databases">
        <title>The Genome Sequence of Spizellomyces punctatus strain DAOM BR117.</title>
        <authorList>
            <consortium name="The Broad Institute Genome Sequencing Platform"/>
            <person name="Russ C."/>
            <person name="Cuomo C."/>
            <person name="Shea T."/>
            <person name="Young S.K."/>
            <person name="Zeng Q."/>
            <person name="Koehrsen M."/>
            <person name="Haas B."/>
            <person name="Borodovsky M."/>
            <person name="Guigo R."/>
            <person name="Alvarado L."/>
            <person name="Berlin A."/>
            <person name="Bochicchio J."/>
            <person name="Borenstein D."/>
            <person name="Chapman S."/>
            <person name="Chen Z."/>
            <person name="Engels R."/>
            <person name="Freedman E."/>
            <person name="Gellesch M."/>
            <person name="Goldberg J."/>
            <person name="Griggs A."/>
            <person name="Gujja S."/>
            <person name="Heiman D."/>
            <person name="Hepburn T."/>
            <person name="Howarth C."/>
            <person name="Jen D."/>
            <person name="Larson L."/>
            <person name="Lewis B."/>
            <person name="Mehta T."/>
            <person name="Park D."/>
            <person name="Pearson M."/>
            <person name="Roberts A."/>
            <person name="Saif S."/>
            <person name="Shenoy N."/>
            <person name="Sisk P."/>
            <person name="Stolte C."/>
            <person name="Sykes S."/>
            <person name="Thomson T."/>
            <person name="Walk T."/>
            <person name="White J."/>
            <person name="Yandava C."/>
            <person name="Burger G."/>
            <person name="Gray M.W."/>
            <person name="Holland P.W.H."/>
            <person name="King N."/>
            <person name="Lang F.B.F."/>
            <person name="Roger A.J."/>
            <person name="Ruiz-Trillo I."/>
            <person name="Lander E."/>
            <person name="Nusbaum C."/>
        </authorList>
    </citation>
    <scope>NUCLEOTIDE SEQUENCE [LARGE SCALE GENOMIC DNA]</scope>
    <source>
        <strain evidence="11 12">DAOM BR117</strain>
    </source>
</reference>
<comment type="subcellular location">
    <subcellularLocation>
        <location evidence="1">Nucleus</location>
    </subcellularLocation>
</comment>
<dbReference type="SUPFAM" id="SSF90209">
    <property type="entry name" value="Ran binding protein zinc finger-like"/>
    <property type="match status" value="1"/>
</dbReference>
<feature type="domain" description="RanBP2-type" evidence="10">
    <location>
        <begin position="32"/>
        <end position="61"/>
    </location>
</feature>
<dbReference type="PROSITE" id="PS01358">
    <property type="entry name" value="ZF_RANBP2_1"/>
    <property type="match status" value="1"/>
</dbReference>
<feature type="compositionally biased region" description="Basic residues" evidence="9">
    <location>
        <begin position="200"/>
        <end position="212"/>
    </location>
</feature>
<keyword evidence="12" id="KW-1185">Reference proteome</keyword>
<feature type="region of interest" description="Disordered" evidence="9">
    <location>
        <begin position="1"/>
        <end position="21"/>
    </location>
</feature>
<dbReference type="Proteomes" id="UP000053201">
    <property type="component" value="Unassembled WGS sequence"/>
</dbReference>
<name>A0A0L0HPU6_SPIPD</name>